<dbReference type="SUPFAM" id="SSF57184">
    <property type="entry name" value="Growth factor receptor domain"/>
    <property type="match status" value="5"/>
</dbReference>
<comment type="subcellular location">
    <subcellularLocation>
        <location evidence="1">Secreted</location>
        <location evidence="1">Extracellular space</location>
        <location evidence="1">Extracellular matrix</location>
    </subcellularLocation>
</comment>
<dbReference type="GO" id="GO:0005509">
    <property type="term" value="F:calcium ion binding"/>
    <property type="evidence" value="ECO:0007669"/>
    <property type="project" value="InterPro"/>
</dbReference>
<feature type="domain" description="EGF-like" evidence="24">
    <location>
        <begin position="2249"/>
        <end position="2290"/>
    </location>
</feature>
<feature type="region of interest" description="Disordered" evidence="22">
    <location>
        <begin position="1371"/>
        <end position="1397"/>
    </location>
</feature>
<sequence>MFTPRSCFFRNHRRRGSFASSVRHFRQRLARKRKPFWETEKPSSGFPAAGLGNLGGHQVFIVLRGGSGSSLVLPTGIVLGVAEWTILVISPECIPCIRLGTLVVLNLSKIQGQFFNKWRLDKDSVAQGHLSIKAAMFDLLAPLRKQGQDMSKDRILRQQTRSTLLQLTAPCIRKRSRDDLFSHVEVGRQGESGRKIKKEAINIYLSNFSLDELLPEGKCKGKVTPLSSLLVLISTTLHGGGKTVLGPWIQEDESHVTAFPAAVILGCLLALKGPDVLRYWYVTERALSHFFGGITVSVVAFFFTIKFLFELAARVVSFLQNEDRERRGDRTIYDYVRGNYLDPRSCKVSWDWKDPYEVGHSMAFRVHLFYKNGQPFPAHRPVGLRVHISHVELAVDIPVTQEVLQEPSSNVVKVAFTVRRAGRYEISVKLGGLNVAYSPYYKIFQPGMVVPSKTKIVCHFSTLVLTCGQPHTLQIVPRDEYDNPTNNSTSLRDEHNYSLSIHELGPPEEESTGVSFEKSVTSNRQTCQVFLRLTLHSRGCFHACISYQNQPINNGEFDIIVLSENERNIVERNVSTSGVSIYFEAYLYNAANCTSTPWHLPPMHTSSAQRRPSTALEEEDEDSPSECHTPEKVKKPKKVYCYVSPKQFSVKEFYLKIIPWRLYTFRVCPGTKLLTLVVDDGIQPPVELSCKERNILAATFIRSLHKNIGGSETFQDKVNFFHRELRQVHMKRPHSKVTLKVSRHALLESSLKATRNFSISDWSKNFEVVFQDEEALDWGGPRREWFELICKALFDTTNQLFTRFSDTNQALVHPNPNRPTHLRLKMYEFAGRLVGKCLYESALGGAYKQLVRARFTRSFLAQIIGLRMHYKYFETDDPEFYKSKVCFILNNDMSEMELVFAEEKYNKSGQLDKVVELMTGGAQTPVTNANKIFYLNLLAQYRLASQVKEEVEHFLKGLNELVPENLLAIFDENELELLMCGTGDINVSDFKAHAVVIGGSWHFREKLRALVIARVGDDMDLGAAGDAKVDDWLKVPPAFLNPHKGVERCGDPKGIAEWVFQALENREKLSGLSARLFSAALIKGFKNHTSFGVDTNVNQTLKWDQMPPCWPKRRNVCGGQCCPGWTTANSTNHCIKPVCQPPCQNRGSCSRPQLCVCRSGFRGARCEEVIPEEEFDPQNSRPAPRRSAEGPPSLRRSSVARESTTARVRPPAPQLQRARTLSGLSQTRSSQQHVGLSQTARLYPAPAASGQLTSNALPMGPGPERRDGAPQAAYLDRPSSSWGLNLTEKIKKIKIVFTPTICKQTCARGRCANSCERGDTTTLYSQSGHGHDPKSGFRIYFCQIPCLNGGRCIGRDECWCPANSTGKFCHLPAPRLDQEPPERGPRHRAPLEGPLKQSTFTLPLSNQLASVNPSLVNVHIRHPPEASVQIHQVARVRGEAEEAPEENSVEIRPSPRLPAGPGHGRWDSNRIPARSGEAPRLPPPVVPRTPALLGRCYLSTLNGQCANPLPELTAHEDCCGSVGAFWGVTSCAPCPPRPASPVIENGQLECPQGYKRLNLTHCEDVNECLTLGLCEDSECVNTRGSYLCTCRPGLLLDPSRSRCVSDKAVSMQQGLCYRLLGPGTCALPLAQRITKQICCCSRVGKAWGSLCEKCPLPGTEAFREICPAGHGYTYSSSDIRLSMRKAEEEELARPSRDRGPKRNGTLPRPAERQPLRAATGTWVEAETVPDKGIWFGEEVTTSVTQLSTWVPGGALGTPTPSVPEQGIPEAREEAQVTAPTNVLVTPAPSGVDRCAAGATNICGPGTCVNLPDGYRCICSPGYRLHPSHAYCTDDNECLRDPCKGRGRCVNRVGSYSCFCYPGYKLATSGATQECQDIDECEQPGVCSRGRCTNTEGSYHCECDQGYIMVRKGHCQDINECRHPGTCPDGKCVNSPGSYTCLPCEEGYRGQGGSCVDVNECLTPGVCTHGTCINLEGSFRCSCEQGYEVTPDEKGCQDVDECAIRASCPTGLCLNTEGSFTCSACESGYWVNEDGTACEDLDECAFPGVCPSGVCTNTAGSFSCRDCEAGYQPSALGHTCEDVDECEDPQSSCLGGECKNTAGSYQCLCPPGFQLANGTVCEDVDECVGEEYCAPRGECLNSHGSFFCLCADGFVSADGGTSCQDVDECAVTDRCLGGQCVNTDGSFNCVCETGFQPSPESGECVDIDECEDLGEPICGAWRCENSPGSYRCVLGCQPGFHMAPTGDCIDIDECANDTVCGSHGFCDNTDGSFRCLCDQGFETSPSGWDCVDVNECELMLAVCGAALCENVEGSFLCLCASDLEEYDAQEGRCRPRGAGGPSVPEARPGAHPPGPVRMECYSGQKDQTPCSSLLGRNTTQAECCCTQGTGWGDACDLCPDEDSVEFSEICPSGKGYIPVEGAWMFGQTTYTDADECVMFGPGLCRNGRCLNTVPGYICLCNPGYHYNAARRKCEDHDECQDMACENGECVNTEGSFHCFCSPPLTLDLSQQRCVNSTSGVEDLPDHDIHMDICWKRVTNYVCSHPLHGRRTTYTECCCQDGEAWSQQCALCPPRSSEVYAQLCNVARIEAEREAGIHFRPGYEYGPGPDDLHYSLYGPDGVPFYNYLGPEDAIPEPLFPSTAGRPGDRIPLPEPPLQPSELQPHYVASHPGLCCCKNGEEVGSEAVSLPSSPSAHHCQQEHQAGFEGLQAEECGILNGCENGRCVRVREGYTCDCFEGFQLDTAHMACVDVNECDDLNGPAALCVHGHCENTEGSYRCHCLPGYVAEAGPPHCTAKE</sequence>
<feature type="domain" description="EGF-like" evidence="24">
    <location>
        <begin position="1956"/>
        <end position="1996"/>
    </location>
</feature>
<dbReference type="FunFam" id="2.10.25.10:FF:000194">
    <property type="entry name" value="Latent transforming growth factor beta binding protein 2"/>
    <property type="match status" value="2"/>
</dbReference>
<keyword evidence="23" id="KW-0812">Transmembrane</keyword>
<feature type="region of interest" description="Disordered" evidence="22">
    <location>
        <begin position="601"/>
        <end position="631"/>
    </location>
</feature>
<dbReference type="InterPro" id="IPR001881">
    <property type="entry name" value="EGF-like_Ca-bd_dom"/>
</dbReference>
<dbReference type="InterPro" id="IPR000742">
    <property type="entry name" value="EGF"/>
</dbReference>
<organism evidence="27 28">
    <name type="scientific">Bos mutus</name>
    <name type="common">wild yak</name>
    <dbReference type="NCBI Taxonomy" id="72004"/>
    <lineage>
        <taxon>Eukaryota</taxon>
        <taxon>Metazoa</taxon>
        <taxon>Chordata</taxon>
        <taxon>Craniata</taxon>
        <taxon>Vertebrata</taxon>
        <taxon>Euteleostomi</taxon>
        <taxon>Mammalia</taxon>
        <taxon>Eutheria</taxon>
        <taxon>Laurasiatheria</taxon>
        <taxon>Artiodactyla</taxon>
        <taxon>Ruminantia</taxon>
        <taxon>Pecora</taxon>
        <taxon>Bovidae</taxon>
        <taxon>Bovinae</taxon>
        <taxon>Bos</taxon>
    </lineage>
</organism>
<accession>A0A6B0RTX3</accession>
<evidence type="ECO:0000259" key="24">
    <source>
        <dbReference type="PROSITE" id="PS50026"/>
    </source>
</evidence>
<dbReference type="InterPro" id="IPR058906">
    <property type="entry name" value="AREL1_N"/>
</dbReference>
<evidence type="ECO:0000256" key="13">
    <source>
        <dbReference type="ARBA" id="ARBA00023183"/>
    </source>
</evidence>
<dbReference type="PANTHER" id="PTHR47333">
    <property type="entry name" value="VON WILLEBRAND FACTOR C AND EGF DOMAIN-CONTAINING PROTEIN"/>
    <property type="match status" value="1"/>
</dbReference>
<dbReference type="FunFam" id="2.10.25.10:FF:000014">
    <property type="entry name" value="Latent-transforming growth factor beta-binding protein 3"/>
    <property type="match status" value="1"/>
</dbReference>
<dbReference type="Pfam" id="PF25915">
    <property type="entry name" value="AREL1_N"/>
    <property type="match status" value="1"/>
</dbReference>
<protein>
    <recommendedName>
        <fullName evidence="18">Latent-transforming growth factor beta-binding protein 2</fullName>
    </recommendedName>
</protein>
<dbReference type="FunFam" id="2.10.25.10:FF:000024">
    <property type="entry name" value="Putative latent-transforming growth factor beta-binding protein 2"/>
    <property type="match status" value="5"/>
</dbReference>
<keyword evidence="6" id="KW-0358">Heparin-binding</keyword>
<dbReference type="Proteomes" id="UP000322234">
    <property type="component" value="Unassembled WGS sequence"/>
</dbReference>
<feature type="domain" description="HECT" evidence="25">
    <location>
        <begin position="758"/>
        <end position="999"/>
    </location>
</feature>
<dbReference type="Pfam" id="PF00683">
    <property type="entry name" value="TB"/>
    <property type="match status" value="4"/>
</dbReference>
<keyword evidence="7" id="KW-0808">Transferase</keyword>
<dbReference type="InterPro" id="IPR000569">
    <property type="entry name" value="HECT_dom"/>
</dbReference>
<dbReference type="PROSITE" id="PS50194">
    <property type="entry name" value="FILAMIN_REPEAT"/>
    <property type="match status" value="1"/>
</dbReference>
<feature type="region of interest" description="Disordered" evidence="22">
    <location>
        <begin position="1440"/>
        <end position="1465"/>
    </location>
</feature>
<evidence type="ECO:0000256" key="23">
    <source>
        <dbReference type="SAM" id="Phobius"/>
    </source>
</evidence>
<keyword evidence="5" id="KW-0597">Phosphoprotein</keyword>
<feature type="domain" description="EGF-like" evidence="24">
    <location>
        <begin position="2122"/>
        <end position="2163"/>
    </location>
</feature>
<dbReference type="FunFam" id="3.90.290.10:FF:000001">
    <property type="entry name" value="Latent-transforming growth factor beta-binding protein 3 isoform 1"/>
    <property type="match status" value="1"/>
</dbReference>
<dbReference type="FunFam" id="2.10.25.10:FF:000509">
    <property type="entry name" value="Latent transforming growth factor beta binding protein 2"/>
    <property type="match status" value="1"/>
</dbReference>
<keyword evidence="10 21" id="KW-0833">Ubl conjugation pathway</keyword>
<keyword evidence="14" id="KW-0379">Hydroxylation</keyword>
<feature type="domain" description="TB" evidence="26">
    <location>
        <begin position="1494"/>
        <end position="1537"/>
    </location>
</feature>
<evidence type="ECO:0000256" key="19">
    <source>
        <dbReference type="PROSITE-ProRule" id="PRU00076"/>
    </source>
</evidence>
<keyword evidence="3" id="KW-0272">Extracellular matrix</keyword>
<dbReference type="FunFam" id="2.10.25.10:FF:000364">
    <property type="entry name" value="Latent transforming growth factor beta binding protein 2"/>
    <property type="match status" value="2"/>
</dbReference>
<dbReference type="Gene3D" id="2.60.40.10">
    <property type="entry name" value="Immunoglobulins"/>
    <property type="match status" value="1"/>
</dbReference>
<feature type="disulfide bond" evidence="19">
    <location>
        <begin position="1139"/>
        <end position="1149"/>
    </location>
</feature>
<comment type="caution">
    <text evidence="27">The sequence shown here is derived from an EMBL/GenBank/DDBJ whole genome shotgun (WGS) entry which is preliminary data.</text>
</comment>
<feature type="domain" description="EGF-like" evidence="24">
    <location>
        <begin position="1338"/>
        <end position="1370"/>
    </location>
</feature>
<dbReference type="PROSITE" id="PS00010">
    <property type="entry name" value="ASX_HYDROXYL"/>
    <property type="match status" value="11"/>
</dbReference>
<dbReference type="CDD" id="cd00054">
    <property type="entry name" value="EGF_CA"/>
    <property type="match status" value="16"/>
</dbReference>
<keyword evidence="23" id="KW-1133">Transmembrane helix</keyword>
<feature type="region of interest" description="Disordered" evidence="22">
    <location>
        <begin position="1250"/>
        <end position="1278"/>
    </location>
</feature>
<comment type="caution">
    <text evidence="19">Lacks conserved residue(s) required for the propagation of feature annotation.</text>
</comment>
<dbReference type="PANTHER" id="PTHR47333:SF4">
    <property type="entry name" value="EGF-LIKE DOMAIN-CONTAINING PROTEIN"/>
    <property type="match status" value="1"/>
</dbReference>
<evidence type="ECO:0000256" key="3">
    <source>
        <dbReference type="ARBA" id="ARBA00022530"/>
    </source>
</evidence>
<dbReference type="Gene3D" id="2.10.25.10">
    <property type="entry name" value="Laminin"/>
    <property type="match status" value="19"/>
</dbReference>
<dbReference type="FunFam" id="3.90.290.10:FF:000002">
    <property type="entry name" value="Latent-transforming growth factor beta-binding protein 3 isoform 1"/>
    <property type="match status" value="1"/>
</dbReference>
<dbReference type="InterPro" id="IPR058738">
    <property type="entry name" value="PH-like_AREL1"/>
</dbReference>
<feature type="disulfide bond" evidence="19">
    <location>
        <begin position="1342"/>
        <end position="1352"/>
    </location>
</feature>
<feature type="domain" description="EGF-like" evidence="24">
    <location>
        <begin position="2474"/>
        <end position="2509"/>
    </location>
</feature>
<dbReference type="FunFam" id="2.10.25.10:FF:000205">
    <property type="entry name" value="latent-transforming growth factor beta-binding protein 1 isoform X1"/>
    <property type="match status" value="1"/>
</dbReference>
<keyword evidence="23" id="KW-0472">Membrane</keyword>
<feature type="domain" description="EGF-like" evidence="24">
    <location>
        <begin position="1833"/>
        <end position="1869"/>
    </location>
</feature>
<dbReference type="InterPro" id="IPR009030">
    <property type="entry name" value="Growth_fac_rcpt_cys_sf"/>
</dbReference>
<feature type="domain" description="EGF-like" evidence="24">
    <location>
        <begin position="1790"/>
        <end position="1832"/>
    </location>
</feature>
<dbReference type="InterPro" id="IPR017878">
    <property type="entry name" value="TB_dom"/>
</dbReference>
<feature type="domain" description="EGF-like" evidence="24">
    <location>
        <begin position="2708"/>
        <end position="2744"/>
    </location>
</feature>
<feature type="region of interest" description="Disordered" evidence="22">
    <location>
        <begin position="1685"/>
        <end position="1714"/>
    </location>
</feature>
<feature type="compositionally biased region" description="Basic and acidic residues" evidence="22">
    <location>
        <begin position="1685"/>
        <end position="1700"/>
    </location>
</feature>
<dbReference type="FunFam" id="2.10.25.10:FF:000469">
    <property type="entry name" value="Latent transforming growth factor beta binding protein 2"/>
    <property type="match status" value="1"/>
</dbReference>
<dbReference type="InterPro" id="IPR052080">
    <property type="entry name" value="vWF_C/EGF_Fibrillin"/>
</dbReference>
<keyword evidence="28" id="KW-1185">Reference proteome</keyword>
<feature type="domain" description="TB" evidence="26">
    <location>
        <begin position="2357"/>
        <end position="2409"/>
    </location>
</feature>
<evidence type="ECO:0000256" key="11">
    <source>
        <dbReference type="ARBA" id="ARBA00023157"/>
    </source>
</evidence>
<name>A0A6B0RTX3_9CETA</name>
<dbReference type="GO" id="GO:0019838">
    <property type="term" value="F:growth factor binding"/>
    <property type="evidence" value="ECO:0007669"/>
    <property type="project" value="UniProtKB-KW"/>
</dbReference>
<dbReference type="PROSITE" id="PS50237">
    <property type="entry name" value="HECT"/>
    <property type="match status" value="1"/>
</dbReference>
<evidence type="ECO:0000256" key="22">
    <source>
        <dbReference type="SAM" id="MobiDB-lite"/>
    </source>
</evidence>
<dbReference type="InterPro" id="IPR000152">
    <property type="entry name" value="EGF-type_Asp/Asn_hydroxyl_site"/>
</dbReference>
<proteinExistence type="inferred from homology"/>
<feature type="domain" description="EGF-like" evidence="24">
    <location>
        <begin position="2164"/>
        <end position="2199"/>
    </location>
</feature>
<dbReference type="FunFam" id="2.10.25.10:FF:000077">
    <property type="entry name" value="Latent-transforming growth factor beta-binding protein 3 isoform 1"/>
    <property type="match status" value="1"/>
</dbReference>
<keyword evidence="8" id="KW-0732">Signal</keyword>
<comment type="similarity">
    <text evidence="15">Belongs to the LTBP family.</text>
</comment>
<feature type="region of interest" description="Disordered" evidence="22">
    <location>
        <begin position="1173"/>
        <end position="1236"/>
    </location>
</feature>
<dbReference type="Pfam" id="PF00008">
    <property type="entry name" value="EGF"/>
    <property type="match status" value="1"/>
</dbReference>
<dbReference type="FunFam" id="2.10.25.10:FF:000273">
    <property type="entry name" value="Putative latent-transforming growth factor beta-binding protein 2"/>
    <property type="match status" value="1"/>
</dbReference>
<feature type="disulfide bond" evidence="19">
    <location>
        <begin position="2478"/>
        <end position="2488"/>
    </location>
</feature>
<dbReference type="FunFam" id="3.90.1750.10:FF:000013">
    <property type="entry name" value="Apoptosis-resistant E3 ubiquitin protein ligase 1"/>
    <property type="match status" value="1"/>
</dbReference>
<evidence type="ECO:0000256" key="4">
    <source>
        <dbReference type="ARBA" id="ARBA00022536"/>
    </source>
</evidence>
<feature type="disulfide bond" evidence="19">
    <location>
        <begin position="1360"/>
        <end position="1369"/>
    </location>
</feature>
<dbReference type="InterPro" id="IPR014756">
    <property type="entry name" value="Ig_E-set"/>
</dbReference>
<keyword evidence="4 19" id="KW-0245">EGF-like domain</keyword>
<dbReference type="Pfam" id="PF00630">
    <property type="entry name" value="Filamin"/>
    <property type="match status" value="1"/>
</dbReference>
<evidence type="ECO:0000256" key="14">
    <source>
        <dbReference type="ARBA" id="ARBA00023278"/>
    </source>
</evidence>
<feature type="transmembrane region" description="Helical" evidence="23">
    <location>
        <begin position="286"/>
        <end position="309"/>
    </location>
</feature>
<keyword evidence="9" id="KW-0677">Repeat</keyword>
<dbReference type="InterPro" id="IPR017868">
    <property type="entry name" value="Filamin/ABP280_repeat-like"/>
</dbReference>
<evidence type="ECO:0000256" key="8">
    <source>
        <dbReference type="ARBA" id="ARBA00022729"/>
    </source>
</evidence>
<dbReference type="Pfam" id="PF07645">
    <property type="entry name" value="EGF_CA"/>
    <property type="match status" value="15"/>
</dbReference>
<comment type="function">
    <text evidence="16">May play an integral structural role in elastic-fiber architectural organization and/or assembly.</text>
</comment>
<dbReference type="InterPro" id="IPR018097">
    <property type="entry name" value="EGF_Ca-bd_CS"/>
</dbReference>
<dbReference type="Pfam" id="PF00632">
    <property type="entry name" value="HECT"/>
    <property type="match status" value="1"/>
</dbReference>
<keyword evidence="12" id="KW-0325">Glycoprotein</keyword>
<dbReference type="Pfam" id="PF25916">
    <property type="entry name" value="AREL1_PH-like"/>
    <property type="match status" value="1"/>
</dbReference>
<dbReference type="SUPFAM" id="SSF57581">
    <property type="entry name" value="TB module/8-cys domain"/>
    <property type="match status" value="4"/>
</dbReference>
<evidence type="ECO:0000313" key="28">
    <source>
        <dbReference type="Proteomes" id="UP000322234"/>
    </source>
</evidence>
<evidence type="ECO:0000256" key="20">
    <source>
        <dbReference type="PROSITE-ProRule" id="PRU00087"/>
    </source>
</evidence>
<feature type="compositionally biased region" description="Polar residues" evidence="22">
    <location>
        <begin position="1217"/>
        <end position="1236"/>
    </location>
</feature>
<reference evidence="27" key="1">
    <citation type="submission" date="2019-10" db="EMBL/GenBank/DDBJ databases">
        <title>The sequence and de novo assembly of the wild yak genome.</title>
        <authorList>
            <person name="Liu Y."/>
        </authorList>
    </citation>
    <scope>NUCLEOTIDE SEQUENCE [LARGE SCALE GENOMIC DNA]</scope>
    <source>
        <strain evidence="27">WY2019</strain>
    </source>
</reference>
<dbReference type="PROSITE" id="PS51364">
    <property type="entry name" value="TB"/>
    <property type="match status" value="4"/>
</dbReference>
<dbReference type="GO" id="GO:0008201">
    <property type="term" value="F:heparin binding"/>
    <property type="evidence" value="ECO:0007669"/>
    <property type="project" value="UniProtKB-KW"/>
</dbReference>
<dbReference type="SMART" id="SM00119">
    <property type="entry name" value="HECTc"/>
    <property type="match status" value="1"/>
</dbReference>
<feature type="domain" description="EGF-like" evidence="24">
    <location>
        <begin position="2431"/>
        <end position="2473"/>
    </location>
</feature>
<dbReference type="InterPro" id="IPR035983">
    <property type="entry name" value="Hect_E3_ubiquitin_ligase"/>
</dbReference>
<dbReference type="InterPro" id="IPR013032">
    <property type="entry name" value="EGF-like_CS"/>
</dbReference>
<evidence type="ECO:0000256" key="21">
    <source>
        <dbReference type="PROSITE-ProRule" id="PRU00104"/>
    </source>
</evidence>
<dbReference type="SUPFAM" id="SSF81296">
    <property type="entry name" value="E set domains"/>
    <property type="match status" value="1"/>
</dbReference>
<feature type="domain" description="TB" evidence="26">
    <location>
        <begin position="2530"/>
        <end position="2582"/>
    </location>
</feature>
<evidence type="ECO:0000256" key="2">
    <source>
        <dbReference type="ARBA" id="ARBA00022525"/>
    </source>
</evidence>
<dbReference type="Gene3D" id="3.30.2160.10">
    <property type="entry name" value="Hect, E3 ligase catalytic domain"/>
    <property type="match status" value="1"/>
</dbReference>
<evidence type="ECO:0000256" key="7">
    <source>
        <dbReference type="ARBA" id="ARBA00022679"/>
    </source>
</evidence>
<feature type="disulfide bond" evidence="19">
    <location>
        <begin position="1157"/>
        <end position="1166"/>
    </location>
</feature>
<comment type="subunit">
    <text evidence="17">Forms part of the large latent transforming growth factor beta precursor complex; removal is essential for activation of complex. Interacts with SDC4. Interacts (via C-terminal domain) with FBN1 (via N-terminal domain) in a Ca(+2)-dependent manner.</text>
</comment>
<evidence type="ECO:0000256" key="6">
    <source>
        <dbReference type="ARBA" id="ARBA00022674"/>
    </source>
</evidence>
<keyword evidence="13" id="KW-0340">Growth factor binding</keyword>
<dbReference type="SMART" id="SM00179">
    <property type="entry name" value="EGF_CA"/>
    <property type="match status" value="18"/>
</dbReference>
<dbReference type="PROSITE" id="PS50026">
    <property type="entry name" value="EGF_3"/>
    <property type="match status" value="14"/>
</dbReference>
<dbReference type="FunFam" id="2.10.25.10:FF:000046">
    <property type="entry name" value="Latent-transforming growth factor beta-binding protein 1 isoform x2"/>
    <property type="match status" value="1"/>
</dbReference>
<evidence type="ECO:0000256" key="15">
    <source>
        <dbReference type="ARBA" id="ARBA00038081"/>
    </source>
</evidence>
<feature type="domain" description="EGF-like" evidence="24">
    <location>
        <begin position="1135"/>
        <end position="1167"/>
    </location>
</feature>
<dbReference type="FunFam" id="3.30.2160.10:FF:000008">
    <property type="entry name" value="Apoptosis-resistant E3 ubiquitin protein ligase 1"/>
    <property type="match status" value="1"/>
</dbReference>
<dbReference type="FunFam" id="2.60.40.10:FF:000330">
    <property type="entry name" value="Apoptosis resistant E3 ubiquitin protein ligase 1"/>
    <property type="match status" value="1"/>
</dbReference>
<dbReference type="InterPro" id="IPR049883">
    <property type="entry name" value="NOTCH1_EGF-like"/>
</dbReference>
<dbReference type="PROSITE" id="PS01187">
    <property type="entry name" value="EGF_CA"/>
    <property type="match status" value="7"/>
</dbReference>
<evidence type="ECO:0000256" key="10">
    <source>
        <dbReference type="ARBA" id="ARBA00022786"/>
    </source>
</evidence>
<evidence type="ECO:0000256" key="18">
    <source>
        <dbReference type="ARBA" id="ARBA00072997"/>
    </source>
</evidence>
<feature type="repeat" description="Filamin" evidence="20">
    <location>
        <begin position="404"/>
        <end position="444"/>
    </location>
</feature>
<feature type="domain" description="EGF-like" evidence="24">
    <location>
        <begin position="1876"/>
        <end position="1915"/>
    </location>
</feature>
<dbReference type="PROSITE" id="PS01186">
    <property type="entry name" value="EGF_2"/>
    <property type="match status" value="9"/>
</dbReference>
<evidence type="ECO:0000259" key="26">
    <source>
        <dbReference type="PROSITE" id="PS51364"/>
    </source>
</evidence>
<evidence type="ECO:0000256" key="9">
    <source>
        <dbReference type="ARBA" id="ARBA00022737"/>
    </source>
</evidence>
<dbReference type="FunFam" id="3.90.290.10:FF:000019">
    <property type="entry name" value="latent-transforming growth factor beta-binding protein 2 isoform X3"/>
    <property type="match status" value="1"/>
</dbReference>
<evidence type="ECO:0000256" key="12">
    <source>
        <dbReference type="ARBA" id="ARBA00023180"/>
    </source>
</evidence>
<dbReference type="Gene3D" id="3.90.1750.10">
    <property type="entry name" value="Hect, E3 ligase catalytic domains"/>
    <property type="match status" value="1"/>
</dbReference>
<evidence type="ECO:0000256" key="5">
    <source>
        <dbReference type="ARBA" id="ARBA00022553"/>
    </source>
</evidence>
<evidence type="ECO:0000313" key="27">
    <source>
        <dbReference type="EMBL" id="MXQ91484.1"/>
    </source>
</evidence>
<dbReference type="SUPFAM" id="SSF56204">
    <property type="entry name" value="Hect, E3 ligase catalytic domain"/>
    <property type="match status" value="1"/>
</dbReference>
<feature type="domain" description="EGF-like" evidence="24">
    <location>
        <begin position="2749"/>
        <end position="2793"/>
    </location>
</feature>
<gene>
    <name evidence="27" type="ORF">E5288_WYG004631</name>
</gene>
<dbReference type="FunFam" id="3.90.290.10:FF:000004">
    <property type="entry name" value="latent-transforming growth factor beta-binding protein 1 isoform X1"/>
    <property type="match status" value="1"/>
</dbReference>
<keyword evidence="2" id="KW-0964">Secreted</keyword>
<dbReference type="PROSITE" id="PS00022">
    <property type="entry name" value="EGF_1"/>
    <property type="match status" value="2"/>
</dbReference>
<feature type="domain" description="TB" evidence="26">
    <location>
        <begin position="1614"/>
        <end position="1666"/>
    </location>
</feature>
<dbReference type="InterPro" id="IPR036773">
    <property type="entry name" value="TB_dom_sf"/>
</dbReference>
<dbReference type="EMBL" id="VBQZ03000071">
    <property type="protein sequence ID" value="MXQ91484.1"/>
    <property type="molecule type" value="Genomic_DNA"/>
</dbReference>
<evidence type="ECO:0000259" key="25">
    <source>
        <dbReference type="PROSITE" id="PS50237"/>
    </source>
</evidence>
<evidence type="ECO:0000256" key="17">
    <source>
        <dbReference type="ARBA" id="ARBA00062144"/>
    </source>
</evidence>
<dbReference type="Pfam" id="PF12661">
    <property type="entry name" value="hEGF"/>
    <property type="match status" value="1"/>
</dbReference>
<dbReference type="GO" id="GO:0004842">
    <property type="term" value="F:ubiquitin-protein transferase activity"/>
    <property type="evidence" value="ECO:0007669"/>
    <property type="project" value="InterPro"/>
</dbReference>
<dbReference type="FunFam" id="2.10.25.10:FF:000056">
    <property type="entry name" value="Latent-transforming growth factor beta-binding protein 3 isoform 2"/>
    <property type="match status" value="1"/>
</dbReference>
<evidence type="ECO:0000256" key="16">
    <source>
        <dbReference type="ARBA" id="ARBA00058734"/>
    </source>
</evidence>
<keyword evidence="11 19" id="KW-1015">Disulfide bond</keyword>
<dbReference type="Gene3D" id="3.90.290.10">
    <property type="entry name" value="TGF-beta binding (TB) domain"/>
    <property type="match status" value="4"/>
</dbReference>
<dbReference type="InterPro" id="IPR013783">
    <property type="entry name" value="Ig-like_fold"/>
</dbReference>
<evidence type="ECO:0000256" key="1">
    <source>
        <dbReference type="ARBA" id="ARBA00004498"/>
    </source>
</evidence>
<dbReference type="FunFam" id="2.10.25.10:FF:000115">
    <property type="entry name" value="latent-transforming growth factor beta-binding protein 4 isoform X2"/>
    <property type="match status" value="1"/>
</dbReference>
<dbReference type="SMART" id="SM00181">
    <property type="entry name" value="EGF"/>
    <property type="match status" value="20"/>
</dbReference>
<dbReference type="SUPFAM" id="SSF57196">
    <property type="entry name" value="EGF/Laminin"/>
    <property type="match status" value="6"/>
</dbReference>
<feature type="domain" description="EGF-like" evidence="24">
    <location>
        <begin position="2081"/>
        <end position="2121"/>
    </location>
</feature>